<organism evidence="1 2">
    <name type="scientific">Methylobacter tundripaludum</name>
    <dbReference type="NCBI Taxonomy" id="173365"/>
    <lineage>
        <taxon>Bacteria</taxon>
        <taxon>Pseudomonadati</taxon>
        <taxon>Pseudomonadota</taxon>
        <taxon>Gammaproteobacteria</taxon>
        <taxon>Methylococcales</taxon>
        <taxon>Methylococcaceae</taxon>
        <taxon>Methylobacter</taxon>
    </lineage>
</organism>
<proteinExistence type="predicted"/>
<accession>A0A2S6GZZ2</accession>
<dbReference type="AlphaFoldDB" id="A0A2S6GZZ2"/>
<keyword evidence="2" id="KW-1185">Reference proteome</keyword>
<gene>
    <name evidence="1" type="ORF">B0F88_108159</name>
</gene>
<protein>
    <submittedName>
        <fullName evidence="1">GxxExxY protein</fullName>
    </submittedName>
</protein>
<dbReference type="InterPro" id="IPR026350">
    <property type="entry name" value="GxxExxY"/>
</dbReference>
<reference evidence="1 2" key="1">
    <citation type="submission" date="2018-02" db="EMBL/GenBank/DDBJ databases">
        <title>Subsurface microbial communities from deep shales in Ohio and West Virginia, USA.</title>
        <authorList>
            <person name="Wrighton K."/>
        </authorList>
    </citation>
    <scope>NUCLEOTIDE SEQUENCE [LARGE SCALE GENOMIC DNA]</scope>
    <source>
        <strain evidence="1 2">OWC-G53F</strain>
    </source>
</reference>
<dbReference type="EMBL" id="PTIY01000008">
    <property type="protein sequence ID" value="PPK70804.1"/>
    <property type="molecule type" value="Genomic_DNA"/>
</dbReference>
<dbReference type="InterPro" id="IPR011604">
    <property type="entry name" value="PDDEXK-like_dom_sf"/>
</dbReference>
<comment type="caution">
    <text evidence="1">The sequence shown here is derived from an EMBL/GenBank/DDBJ whole genome shotgun (WGS) entry which is preliminary data.</text>
</comment>
<dbReference type="Pfam" id="PF13366">
    <property type="entry name" value="PDDEXK_3"/>
    <property type="match status" value="1"/>
</dbReference>
<sequence>MKGRAFSDLSNKVIGCVIEVHKTLGPGLLESTYQQCLAHELGINQIEFKIEYPLPVKYKGMHLDCGYRLDLLIENEIILELKSVEQLKGIHEAQLLTYMKLANIKQGFLINFNVKLLKQGLRSFVL</sequence>
<dbReference type="Gene3D" id="3.90.320.10">
    <property type="match status" value="1"/>
</dbReference>
<evidence type="ECO:0000313" key="1">
    <source>
        <dbReference type="EMBL" id="PPK70804.1"/>
    </source>
</evidence>
<dbReference type="NCBIfam" id="TIGR04256">
    <property type="entry name" value="GxxExxY"/>
    <property type="match status" value="1"/>
</dbReference>
<dbReference type="Proteomes" id="UP000238071">
    <property type="component" value="Unassembled WGS sequence"/>
</dbReference>
<evidence type="ECO:0000313" key="2">
    <source>
        <dbReference type="Proteomes" id="UP000238071"/>
    </source>
</evidence>
<dbReference type="OrthoDB" id="9806869at2"/>
<name>A0A2S6GZZ2_9GAMM</name>